<reference evidence="3 4" key="1">
    <citation type="journal article" date="2019" name="Genome Biol. Evol.">
        <title>Insights into the evolution of the New World diploid cottons (Gossypium, subgenus Houzingenia) based on genome sequencing.</title>
        <authorList>
            <person name="Grover C.E."/>
            <person name="Arick M.A. 2nd"/>
            <person name="Thrash A."/>
            <person name="Conover J.L."/>
            <person name="Sanders W.S."/>
            <person name="Peterson D.G."/>
            <person name="Frelichowski J.E."/>
            <person name="Scheffler J.A."/>
            <person name="Scheffler B.E."/>
            <person name="Wendel J.F."/>
        </authorList>
    </citation>
    <scope>NUCLEOTIDE SEQUENCE [LARGE SCALE GENOMIC DNA]</scope>
    <source>
        <strain evidence="3">8</strain>
        <tissue evidence="3">Leaf</tissue>
    </source>
</reference>
<keyword evidence="4" id="KW-1185">Reference proteome</keyword>
<dbReference type="PROSITE" id="PS50158">
    <property type="entry name" value="ZF_CCHC"/>
    <property type="match status" value="1"/>
</dbReference>
<evidence type="ECO:0000313" key="4">
    <source>
        <dbReference type="Proteomes" id="UP000593568"/>
    </source>
</evidence>
<gene>
    <name evidence="3" type="ORF">Gotri_007978</name>
</gene>
<dbReference type="InterPro" id="IPR040256">
    <property type="entry name" value="At4g02000-like"/>
</dbReference>
<comment type="caution">
    <text evidence="3">The sequence shown here is derived from an EMBL/GenBank/DDBJ whole genome shotgun (WGS) entry which is preliminary data.</text>
</comment>
<accession>A0A7J9EIM6</accession>
<dbReference type="Proteomes" id="UP000593568">
    <property type="component" value="Unassembled WGS sequence"/>
</dbReference>
<keyword evidence="1" id="KW-0479">Metal-binding</keyword>
<evidence type="ECO:0000313" key="3">
    <source>
        <dbReference type="EMBL" id="MBA0772634.1"/>
    </source>
</evidence>
<name>A0A7J9EIM6_9ROSI</name>
<dbReference type="GO" id="GO:0003676">
    <property type="term" value="F:nucleic acid binding"/>
    <property type="evidence" value="ECO:0007669"/>
    <property type="project" value="InterPro"/>
</dbReference>
<dbReference type="PANTHER" id="PTHR31286:SF173">
    <property type="entry name" value="DUF4283 DOMAIN-CONTAINING PROTEIN"/>
    <property type="match status" value="1"/>
</dbReference>
<dbReference type="PANTHER" id="PTHR31286">
    <property type="entry name" value="GLYCINE-RICH CELL WALL STRUCTURAL PROTEIN 1.8-LIKE"/>
    <property type="match status" value="1"/>
</dbReference>
<organism evidence="3 4">
    <name type="scientific">Gossypium trilobum</name>
    <dbReference type="NCBI Taxonomy" id="34281"/>
    <lineage>
        <taxon>Eukaryota</taxon>
        <taxon>Viridiplantae</taxon>
        <taxon>Streptophyta</taxon>
        <taxon>Embryophyta</taxon>
        <taxon>Tracheophyta</taxon>
        <taxon>Spermatophyta</taxon>
        <taxon>Magnoliopsida</taxon>
        <taxon>eudicotyledons</taxon>
        <taxon>Gunneridae</taxon>
        <taxon>Pentapetalae</taxon>
        <taxon>rosids</taxon>
        <taxon>malvids</taxon>
        <taxon>Malvales</taxon>
        <taxon>Malvaceae</taxon>
        <taxon>Malvoideae</taxon>
        <taxon>Gossypium</taxon>
    </lineage>
</organism>
<sequence length="265" mass="30907">MDSDVPKKVSFRNMVLNASLETESKKESWVEDDIELTEEDVKKEIVDDVSSIDFSERLMDVKNDYFLAKFKSMEDYTNILSKGQWVIFGHYLTVQPRFPSFTTLQSYPHKVVAWICIPGLSGTLYKKSILHEIGEMIDTFIKIDLQIDKGSRGQFARFVVHVNLLKPLVLKIRIAKRIHRVEYESLPIICYHCGTYGHLKDKCLQNQNEEAMDEKISCDKQHFYEESNLIVAYHLSTSVNHGNNQVHGNNHDYQLDCFHDHLDWF</sequence>
<evidence type="ECO:0000259" key="2">
    <source>
        <dbReference type="PROSITE" id="PS50158"/>
    </source>
</evidence>
<proteinExistence type="predicted"/>
<evidence type="ECO:0000256" key="1">
    <source>
        <dbReference type="PROSITE-ProRule" id="PRU00047"/>
    </source>
</evidence>
<dbReference type="GO" id="GO:0008270">
    <property type="term" value="F:zinc ion binding"/>
    <property type="evidence" value="ECO:0007669"/>
    <property type="project" value="UniProtKB-KW"/>
</dbReference>
<dbReference type="EMBL" id="JABEZW010000008">
    <property type="protein sequence ID" value="MBA0772634.1"/>
    <property type="molecule type" value="Genomic_DNA"/>
</dbReference>
<dbReference type="InterPro" id="IPR001878">
    <property type="entry name" value="Znf_CCHC"/>
</dbReference>
<protein>
    <recommendedName>
        <fullName evidence="2">CCHC-type domain-containing protein</fullName>
    </recommendedName>
</protein>
<feature type="domain" description="CCHC-type" evidence="2">
    <location>
        <begin position="190"/>
        <end position="203"/>
    </location>
</feature>
<keyword evidence="1" id="KW-0863">Zinc-finger</keyword>
<dbReference type="AlphaFoldDB" id="A0A7J9EIM6"/>
<keyword evidence="1" id="KW-0862">Zinc</keyword>